<protein>
    <submittedName>
        <fullName evidence="2">Uncharacterized protein</fullName>
    </submittedName>
</protein>
<proteinExistence type="predicted"/>
<reference evidence="3" key="1">
    <citation type="submission" date="2011-12" db="EMBL/GenBank/DDBJ databases">
        <authorList>
            <consortium name="The Broad Institute Genome Sequencing Platform"/>
            <person name="Russ C."/>
            <person name="Tyler B."/>
            <person name="Panabieres F."/>
            <person name="Shan W."/>
            <person name="Tripathy S."/>
            <person name="Grunwald N."/>
            <person name="Machado M."/>
            <person name="Young S.K."/>
            <person name="Zeng Q."/>
            <person name="Gargeya S."/>
            <person name="Fitzgerald M."/>
            <person name="Haas B."/>
            <person name="Abouelleil A."/>
            <person name="Alvarado L."/>
            <person name="Arachchi H.M."/>
            <person name="Berlin A."/>
            <person name="Chapman S.B."/>
            <person name="Gearin G."/>
            <person name="Goldberg J."/>
            <person name="Griggs A."/>
            <person name="Gujja S."/>
            <person name="Hansen M."/>
            <person name="Heiman D."/>
            <person name="Howarth C."/>
            <person name="Larimer J."/>
            <person name="Lui A."/>
            <person name="MacDonald P.J.P."/>
            <person name="McCowen C."/>
            <person name="Montmayeur A."/>
            <person name="Murphy C."/>
            <person name="Neiman D."/>
            <person name="Pearson M."/>
            <person name="Priest M."/>
            <person name="Roberts A."/>
            <person name="Saif S."/>
            <person name="Shea T."/>
            <person name="Sisk P."/>
            <person name="Stolte C."/>
            <person name="Sykes S."/>
            <person name="Wortman J."/>
            <person name="Nusbaum C."/>
            <person name="Birren B."/>
        </authorList>
    </citation>
    <scope>NUCLEOTIDE SEQUENCE [LARGE SCALE GENOMIC DNA]</scope>
    <source>
        <strain evidence="3">INRA-310</strain>
    </source>
</reference>
<dbReference type="Proteomes" id="UP000018817">
    <property type="component" value="Unassembled WGS sequence"/>
</dbReference>
<feature type="region of interest" description="Disordered" evidence="1">
    <location>
        <begin position="88"/>
        <end position="111"/>
    </location>
</feature>
<reference evidence="2 3" key="2">
    <citation type="submission" date="2013-11" db="EMBL/GenBank/DDBJ databases">
        <title>The Genome Sequence of Phytophthora parasitica INRA-310.</title>
        <authorList>
            <consortium name="The Broad Institute Genomics Platform"/>
            <person name="Russ C."/>
            <person name="Tyler B."/>
            <person name="Panabieres F."/>
            <person name="Shan W."/>
            <person name="Tripathy S."/>
            <person name="Grunwald N."/>
            <person name="Machado M."/>
            <person name="Johnson C.S."/>
            <person name="Arredondo F."/>
            <person name="Hong C."/>
            <person name="Coffey M."/>
            <person name="Young S.K."/>
            <person name="Zeng Q."/>
            <person name="Gargeya S."/>
            <person name="Fitzgerald M."/>
            <person name="Abouelleil A."/>
            <person name="Alvarado L."/>
            <person name="Chapman S.B."/>
            <person name="Gainer-Dewar J."/>
            <person name="Goldberg J."/>
            <person name="Griggs A."/>
            <person name="Gujja S."/>
            <person name="Hansen M."/>
            <person name="Howarth C."/>
            <person name="Imamovic A."/>
            <person name="Ireland A."/>
            <person name="Larimer J."/>
            <person name="McCowan C."/>
            <person name="Murphy C."/>
            <person name="Pearson M."/>
            <person name="Poon T.W."/>
            <person name="Priest M."/>
            <person name="Roberts A."/>
            <person name="Saif S."/>
            <person name="Shea T."/>
            <person name="Sykes S."/>
            <person name="Wortman J."/>
            <person name="Nusbaum C."/>
            <person name="Birren B."/>
        </authorList>
    </citation>
    <scope>NUCLEOTIDE SEQUENCE [LARGE SCALE GENOMIC DNA]</scope>
    <source>
        <strain evidence="2 3">INRA-310</strain>
    </source>
</reference>
<dbReference type="VEuPathDB" id="FungiDB:PPTG_23478"/>
<accession>W2PXG0</accession>
<evidence type="ECO:0000256" key="1">
    <source>
        <dbReference type="SAM" id="MobiDB-lite"/>
    </source>
</evidence>
<dbReference type="AlphaFoldDB" id="W2PXG0"/>
<name>W2PXG0_PHYN3</name>
<dbReference type="RefSeq" id="XP_008909114.1">
    <property type="nucleotide sequence ID" value="XM_008910866.1"/>
</dbReference>
<evidence type="ECO:0000313" key="2">
    <source>
        <dbReference type="EMBL" id="ETN05592.1"/>
    </source>
</evidence>
<dbReference type="GeneID" id="20192077"/>
<dbReference type="STRING" id="761204.W2PXG0"/>
<organism evidence="2 3">
    <name type="scientific">Phytophthora nicotianae (strain INRA-310)</name>
    <name type="common">Phytophthora parasitica</name>
    <dbReference type="NCBI Taxonomy" id="761204"/>
    <lineage>
        <taxon>Eukaryota</taxon>
        <taxon>Sar</taxon>
        <taxon>Stramenopiles</taxon>
        <taxon>Oomycota</taxon>
        <taxon>Peronosporomycetes</taxon>
        <taxon>Peronosporales</taxon>
        <taxon>Peronosporaceae</taxon>
        <taxon>Phytophthora</taxon>
    </lineage>
</organism>
<gene>
    <name evidence="2" type="ORF">PPTG_23478</name>
</gene>
<evidence type="ECO:0000313" key="3">
    <source>
        <dbReference type="Proteomes" id="UP000018817"/>
    </source>
</evidence>
<dbReference type="EMBL" id="KI669599">
    <property type="protein sequence ID" value="ETN05592.1"/>
    <property type="molecule type" value="Genomic_DNA"/>
</dbReference>
<sequence length="111" mass="12882">MLFIRRGNVAPKAHIVQKPRWQTECIKFVEHFIDEHTCFYIEELQVVLQSTFPSLQNVSTSYIYDERCDLNSAKLARASLNGLEKCPRRDRQLLQETSTNSPRPRPTGFLG</sequence>